<keyword evidence="2" id="KW-1185">Reference proteome</keyword>
<evidence type="ECO:0000313" key="2">
    <source>
        <dbReference type="Proteomes" id="UP001281447"/>
    </source>
</evidence>
<name>A0ABU5C4N4_9BACI</name>
<dbReference type="EMBL" id="JAWDIP010000003">
    <property type="protein sequence ID" value="MDY0393821.1"/>
    <property type="molecule type" value="Genomic_DNA"/>
</dbReference>
<gene>
    <name evidence="1" type="ORF">RWE15_04320</name>
</gene>
<comment type="caution">
    <text evidence="1">The sequence shown here is derived from an EMBL/GenBank/DDBJ whole genome shotgun (WGS) entry which is preliminary data.</text>
</comment>
<accession>A0ABU5C4N4</accession>
<proteinExistence type="predicted"/>
<sequence length="84" mass="9768">MGRPYQSYPDVEQLPKAYVKESRSLFIIGVWFSGYTTNWLQGNKARETHVLRLDPALDKECSNANESTRKITERIIDANEQKYT</sequence>
<reference evidence="1 2" key="1">
    <citation type="submission" date="2023-10" db="EMBL/GenBank/DDBJ databases">
        <title>Virgibacillus halophilus 5B73C genome.</title>
        <authorList>
            <person name="Miliotis G."/>
            <person name="Sengupta P."/>
            <person name="Hameed A."/>
            <person name="Chuvochina M."/>
            <person name="Mcdonagh F."/>
            <person name="Simpson A.C."/>
            <person name="Singh N.K."/>
            <person name="Rekha P.D."/>
            <person name="Raman K."/>
            <person name="Hugenholtz P."/>
            <person name="Venkateswaran K."/>
        </authorList>
    </citation>
    <scope>NUCLEOTIDE SEQUENCE [LARGE SCALE GENOMIC DNA]</scope>
    <source>
        <strain evidence="1 2">5B73C</strain>
    </source>
</reference>
<dbReference type="Proteomes" id="UP001281447">
    <property type="component" value="Unassembled WGS sequence"/>
</dbReference>
<evidence type="ECO:0000313" key="1">
    <source>
        <dbReference type="EMBL" id="MDY0393821.1"/>
    </source>
</evidence>
<protein>
    <submittedName>
        <fullName evidence="1">Uncharacterized protein</fullName>
    </submittedName>
</protein>
<organism evidence="1 2">
    <name type="scientific">Tigheibacillus halophilus</name>
    <dbReference type="NCBI Taxonomy" id="361280"/>
    <lineage>
        <taxon>Bacteria</taxon>
        <taxon>Bacillati</taxon>
        <taxon>Bacillota</taxon>
        <taxon>Bacilli</taxon>
        <taxon>Bacillales</taxon>
        <taxon>Bacillaceae</taxon>
        <taxon>Tigheibacillus</taxon>
    </lineage>
</organism>